<dbReference type="VEuPathDB" id="ToxoDB:BESB_010110"/>
<dbReference type="GO" id="GO:0005737">
    <property type="term" value="C:cytoplasm"/>
    <property type="evidence" value="ECO:0007669"/>
    <property type="project" value="TreeGrafter"/>
</dbReference>
<comment type="caution">
    <text evidence="3">The sequence shown here is derived from an EMBL/GenBank/DDBJ whole genome shotgun (WGS) entry which is preliminary data.</text>
</comment>
<feature type="region of interest" description="Disordered" evidence="1">
    <location>
        <begin position="173"/>
        <end position="220"/>
    </location>
</feature>
<reference evidence="3 4" key="1">
    <citation type="submission" date="2017-09" db="EMBL/GenBank/DDBJ databases">
        <title>Genome sequencing of Besnoitia besnoiti strain Bb-Ger1.</title>
        <authorList>
            <person name="Schares G."/>
            <person name="Venepally P."/>
            <person name="Lorenzi H.A."/>
        </authorList>
    </citation>
    <scope>NUCLEOTIDE SEQUENCE [LARGE SCALE GENOMIC DNA]</scope>
    <source>
        <strain evidence="3 4">Bb-Ger1</strain>
    </source>
</reference>
<dbReference type="Pfam" id="PF12706">
    <property type="entry name" value="Lactamase_B_2"/>
    <property type="match status" value="1"/>
</dbReference>
<dbReference type="Proteomes" id="UP000224006">
    <property type="component" value="Chromosome I"/>
</dbReference>
<proteinExistence type="predicted"/>
<gene>
    <name evidence="3" type="ORF">BESB_010110</name>
</gene>
<keyword evidence="4" id="KW-1185">Reference proteome</keyword>
<dbReference type="KEGG" id="bbes:BESB_010110"/>
<feature type="domain" description="Metallo-beta-lactamase" evidence="2">
    <location>
        <begin position="309"/>
        <end position="419"/>
    </location>
</feature>
<dbReference type="PANTHER" id="PTHR15032">
    <property type="entry name" value="N-ACYL-PHOSPHATIDYLETHANOLAMINE-HYDROLYZING PHOSPHOLIPASE D"/>
    <property type="match status" value="1"/>
</dbReference>
<dbReference type="Gene3D" id="3.60.15.10">
    <property type="entry name" value="Ribonuclease Z/Hydroxyacylglutathione hydrolase-like"/>
    <property type="match status" value="1"/>
</dbReference>
<sequence>MPGPLPVASLLRRIPPPSSVPSSFTPSSSSCSPAPSSRLSPSPTSSSRTRSSSVASPSLSARSSFSAPLGSSALSPSPSGCIPSLGGVPACARRAAFAPSLGACSASRRSLSISRLFRAVLRRFVLHFEPPVASPFPAPSAEERRRFLRYRLLQFQQFAKQQAIPWPFRQDAQRKLDREKAPAEDERGSSPPASSAEAVRARGPLSRKSPSESAAAVPRTSASASAPVFSSFRSSFVDPRWRIPALWPAKRLLPPPPPPPEYVFAKSDARAQTADAEASADPAAKKAGLPLRIQAIGHGTFLIQCGGINVLTDPLFANKAGPFGAIGLPRVSQPGVALADLPPIDVVLLSSVRYDAYDHSTLRFLAKRDGSTFFVPSGVLARRYVSPRVFGSVYSMNWGERVKFDENFLVFFCPALHAPVGRYGFDWGIPGWGSFVLQWREKETLAPPAEGPRARPASKTVYYGGRSAYSRKMMDLIREGTRRDKAALREEMELEAQLQRAMEKERRRRRGEDQALTAEDLVDARDAETKGEKEDFVFDLAVLPIGGFEPREYMKRYQMSPEEAVDAHLRLESSVTVPSHFDVLPVGSEGFREAPARLIAACEAKGVHVDGFTASSELGRSRGDAALSRGEPERAAEGGEKKGQFTILEPGAHLWLP</sequence>
<accession>A0A2A9ML25</accession>
<feature type="compositionally biased region" description="Basic and acidic residues" evidence="1">
    <location>
        <begin position="173"/>
        <end position="188"/>
    </location>
</feature>
<dbReference type="InterPro" id="IPR036866">
    <property type="entry name" value="RibonucZ/Hydroxyglut_hydro"/>
</dbReference>
<evidence type="ECO:0000256" key="1">
    <source>
        <dbReference type="SAM" id="MobiDB-lite"/>
    </source>
</evidence>
<organism evidence="3 4">
    <name type="scientific">Besnoitia besnoiti</name>
    <name type="common">Apicomplexan protozoan</name>
    <dbReference type="NCBI Taxonomy" id="94643"/>
    <lineage>
        <taxon>Eukaryota</taxon>
        <taxon>Sar</taxon>
        <taxon>Alveolata</taxon>
        <taxon>Apicomplexa</taxon>
        <taxon>Conoidasida</taxon>
        <taxon>Coccidia</taxon>
        <taxon>Eucoccidiorida</taxon>
        <taxon>Eimeriorina</taxon>
        <taxon>Sarcocystidae</taxon>
        <taxon>Besnoitia</taxon>
    </lineage>
</organism>
<feature type="compositionally biased region" description="Low complexity" evidence="1">
    <location>
        <begin position="20"/>
        <end position="61"/>
    </location>
</feature>
<protein>
    <recommendedName>
        <fullName evidence="2">Metallo-beta-lactamase domain-containing protein</fullName>
    </recommendedName>
</protein>
<evidence type="ECO:0000313" key="4">
    <source>
        <dbReference type="Proteomes" id="UP000224006"/>
    </source>
</evidence>
<feature type="compositionally biased region" description="Basic and acidic residues" evidence="1">
    <location>
        <begin position="630"/>
        <end position="643"/>
    </location>
</feature>
<dbReference type="EMBL" id="NWUJ01000001">
    <property type="protein sequence ID" value="PFH38669.1"/>
    <property type="molecule type" value="Genomic_DNA"/>
</dbReference>
<dbReference type="InterPro" id="IPR001279">
    <property type="entry name" value="Metallo-B-lactamas"/>
</dbReference>
<evidence type="ECO:0000313" key="3">
    <source>
        <dbReference type="EMBL" id="PFH38669.1"/>
    </source>
</evidence>
<dbReference type="GeneID" id="40306073"/>
<dbReference type="AlphaFoldDB" id="A0A2A9ML25"/>
<dbReference type="OrthoDB" id="332863at2759"/>
<dbReference type="STRING" id="94643.A0A2A9ML25"/>
<feature type="region of interest" description="Disordered" evidence="1">
    <location>
        <begin position="620"/>
        <end position="643"/>
    </location>
</feature>
<name>A0A2A9ML25_BESBE</name>
<dbReference type="RefSeq" id="XP_029222678.1">
    <property type="nucleotide sequence ID" value="XM_029359765.1"/>
</dbReference>
<dbReference type="SUPFAM" id="SSF56281">
    <property type="entry name" value="Metallo-hydrolase/oxidoreductase"/>
    <property type="match status" value="1"/>
</dbReference>
<feature type="region of interest" description="Disordered" evidence="1">
    <location>
        <begin position="1"/>
        <end position="61"/>
    </location>
</feature>
<dbReference type="PANTHER" id="PTHR15032:SF4">
    <property type="entry name" value="N-ACYL-PHOSPHATIDYLETHANOLAMINE-HYDROLYZING PHOSPHOLIPASE D"/>
    <property type="match status" value="1"/>
</dbReference>
<evidence type="ECO:0000259" key="2">
    <source>
        <dbReference type="Pfam" id="PF12706"/>
    </source>
</evidence>